<dbReference type="EMBL" id="JAGQLN010000022">
    <property type="protein sequence ID" value="MCA9377184.1"/>
    <property type="molecule type" value="Genomic_DNA"/>
</dbReference>
<keyword evidence="1" id="KW-0472">Membrane</keyword>
<reference evidence="3" key="1">
    <citation type="submission" date="2020-04" db="EMBL/GenBank/DDBJ databases">
        <authorList>
            <person name="Zhang T."/>
        </authorList>
    </citation>
    <scope>NUCLEOTIDE SEQUENCE</scope>
    <source>
        <strain evidence="3">HKST-UBA17</strain>
    </source>
</reference>
<accession>A0A955I3H6</accession>
<dbReference type="PANTHER" id="PTHR21666">
    <property type="entry name" value="PEPTIDASE-RELATED"/>
    <property type="match status" value="1"/>
</dbReference>
<dbReference type="InterPro" id="IPR011055">
    <property type="entry name" value="Dup_hybrid_motif"/>
</dbReference>
<dbReference type="Gene3D" id="2.70.70.10">
    <property type="entry name" value="Glucose Permease (Domain IIA)"/>
    <property type="match status" value="1"/>
</dbReference>
<dbReference type="GO" id="GO:0004222">
    <property type="term" value="F:metalloendopeptidase activity"/>
    <property type="evidence" value="ECO:0007669"/>
    <property type="project" value="TreeGrafter"/>
</dbReference>
<dbReference type="InterPro" id="IPR036779">
    <property type="entry name" value="LysM_dom_sf"/>
</dbReference>
<protein>
    <submittedName>
        <fullName evidence="3">M23 family metallopeptidase</fullName>
    </submittedName>
</protein>
<organism evidence="3 4">
    <name type="scientific">Candidatus Dojkabacteria bacterium</name>
    <dbReference type="NCBI Taxonomy" id="2099670"/>
    <lineage>
        <taxon>Bacteria</taxon>
        <taxon>Candidatus Dojkabacteria</taxon>
    </lineage>
</organism>
<reference evidence="3" key="2">
    <citation type="journal article" date="2021" name="Microbiome">
        <title>Successional dynamics and alternative stable states in a saline activated sludge microbial community over 9 years.</title>
        <authorList>
            <person name="Wang Y."/>
            <person name="Ye J."/>
            <person name="Ju F."/>
            <person name="Liu L."/>
            <person name="Boyd J.A."/>
            <person name="Deng Y."/>
            <person name="Parks D.H."/>
            <person name="Jiang X."/>
            <person name="Yin X."/>
            <person name="Woodcroft B.J."/>
            <person name="Tyson G.W."/>
            <person name="Hugenholtz P."/>
            <person name="Polz M.F."/>
            <person name="Zhang T."/>
        </authorList>
    </citation>
    <scope>NUCLEOTIDE SEQUENCE</scope>
    <source>
        <strain evidence="3">HKST-UBA17</strain>
    </source>
</reference>
<dbReference type="Gene3D" id="3.10.350.10">
    <property type="entry name" value="LysM domain"/>
    <property type="match status" value="2"/>
</dbReference>
<dbReference type="Pfam" id="PF01476">
    <property type="entry name" value="LysM"/>
    <property type="match status" value="2"/>
</dbReference>
<comment type="caution">
    <text evidence="3">The sequence shown here is derived from an EMBL/GenBank/DDBJ whole genome shotgun (WGS) entry which is preliminary data.</text>
</comment>
<evidence type="ECO:0000259" key="2">
    <source>
        <dbReference type="PROSITE" id="PS51782"/>
    </source>
</evidence>
<evidence type="ECO:0000256" key="1">
    <source>
        <dbReference type="SAM" id="Phobius"/>
    </source>
</evidence>
<evidence type="ECO:0000313" key="4">
    <source>
        <dbReference type="Proteomes" id="UP000741282"/>
    </source>
</evidence>
<dbReference type="InterPro" id="IPR018392">
    <property type="entry name" value="LysM"/>
</dbReference>
<evidence type="ECO:0000313" key="3">
    <source>
        <dbReference type="EMBL" id="MCA9377184.1"/>
    </source>
</evidence>
<keyword evidence="1" id="KW-0812">Transmembrane</keyword>
<dbReference type="InterPro" id="IPR016047">
    <property type="entry name" value="M23ase_b-sheet_dom"/>
</dbReference>
<name>A0A955I3H6_9BACT</name>
<dbReference type="SMART" id="SM00257">
    <property type="entry name" value="LysM"/>
    <property type="match status" value="2"/>
</dbReference>
<feature type="domain" description="LysM" evidence="2">
    <location>
        <begin position="181"/>
        <end position="225"/>
    </location>
</feature>
<dbReference type="SUPFAM" id="SSF51261">
    <property type="entry name" value="Duplicated hybrid motif"/>
    <property type="match status" value="1"/>
</dbReference>
<feature type="domain" description="LysM" evidence="2">
    <location>
        <begin position="231"/>
        <end position="275"/>
    </location>
</feature>
<dbReference type="CDD" id="cd00118">
    <property type="entry name" value="LysM"/>
    <property type="match status" value="2"/>
</dbReference>
<dbReference type="Pfam" id="PF01551">
    <property type="entry name" value="Peptidase_M23"/>
    <property type="match status" value="1"/>
</dbReference>
<dbReference type="InterPro" id="IPR050570">
    <property type="entry name" value="Cell_wall_metabolism_enzyme"/>
</dbReference>
<dbReference type="PROSITE" id="PS51782">
    <property type="entry name" value="LYSM"/>
    <property type="match status" value="2"/>
</dbReference>
<dbReference type="PANTHER" id="PTHR21666:SF270">
    <property type="entry name" value="MUREIN HYDROLASE ACTIVATOR ENVC"/>
    <property type="match status" value="1"/>
</dbReference>
<keyword evidence="1" id="KW-1133">Transmembrane helix</keyword>
<feature type="transmembrane region" description="Helical" evidence="1">
    <location>
        <begin position="112"/>
        <end position="134"/>
    </location>
</feature>
<proteinExistence type="predicted"/>
<dbReference type="Proteomes" id="UP000741282">
    <property type="component" value="Unassembled WGS sequence"/>
</dbReference>
<dbReference type="AlphaFoldDB" id="A0A955I3H6"/>
<gene>
    <name evidence="3" type="ORF">KC685_04665</name>
</gene>
<dbReference type="CDD" id="cd12797">
    <property type="entry name" value="M23_peptidase"/>
    <property type="match status" value="1"/>
</dbReference>
<sequence length="454" mass="49618">MDEADHVAQEVQDVIENNLYFTDEIRFDSGNSIERAPAFNFNGKLKAFGDKAYSLIRRFSITRFLSDLFIYLSARTRVFFVLGSVFGEVVGSQLEVVKRMLIRRMFWGRSSLFRFSLQFFTIFLVMLVFMSGTYRTKAIEANYQIASQIPNVSENKKTDTFVQNSSTKTQINTNAGRFELVTYIVKGGDTLSTIASQYDLNVQTLLWANDLTENDFIRPGMELVIPWGDGVVVEIKSGDTIETLATKYEINGQLIVDANLLAPPYVLEVGQKIFLPDAVMPAPPAPPPVRNAPIYSGITSPVSTGVSQTPNTGGSRWLGWPSTGGRLTQCFSGWHNGIDIADRSYPAVVAAAPGTVTFSGCQSGNCPPPGQEVGGWGLAWTVIIDHGNGYSTVYGHLNSLYVTSGQSVSAGQAIGQMGQSGLAYGIHVHFMVVYSGTWSAVNPAQFMTTSICGY</sequence>